<dbReference type="AlphaFoldDB" id="G7KME2"/>
<accession>G7KME2</accession>
<evidence type="ECO:0000313" key="5">
    <source>
        <dbReference type="Proteomes" id="UP000002051"/>
    </source>
</evidence>
<gene>
    <name evidence="3" type="ordered locus">MTR_6g057540</name>
</gene>
<reference evidence="3 5" key="1">
    <citation type="journal article" date="2011" name="Nature">
        <title>The Medicago genome provides insight into the evolution of rhizobial symbioses.</title>
        <authorList>
            <person name="Young N.D."/>
            <person name="Debelle F."/>
            <person name="Oldroyd G.E."/>
            <person name="Geurts R."/>
            <person name="Cannon S.B."/>
            <person name="Udvardi M.K."/>
            <person name="Benedito V.A."/>
            <person name="Mayer K.F."/>
            <person name="Gouzy J."/>
            <person name="Schoof H."/>
            <person name="Van de Peer Y."/>
            <person name="Proost S."/>
            <person name="Cook D.R."/>
            <person name="Meyers B.C."/>
            <person name="Spannagl M."/>
            <person name="Cheung F."/>
            <person name="De Mita S."/>
            <person name="Krishnakumar V."/>
            <person name="Gundlach H."/>
            <person name="Zhou S."/>
            <person name="Mudge J."/>
            <person name="Bharti A.K."/>
            <person name="Murray J.D."/>
            <person name="Naoumkina M.A."/>
            <person name="Rosen B."/>
            <person name="Silverstein K.A."/>
            <person name="Tang H."/>
            <person name="Rombauts S."/>
            <person name="Zhao P.X."/>
            <person name="Zhou P."/>
            <person name="Barbe V."/>
            <person name="Bardou P."/>
            <person name="Bechner M."/>
            <person name="Bellec A."/>
            <person name="Berger A."/>
            <person name="Berges H."/>
            <person name="Bidwell S."/>
            <person name="Bisseling T."/>
            <person name="Choisne N."/>
            <person name="Couloux A."/>
            <person name="Denny R."/>
            <person name="Deshpande S."/>
            <person name="Dai X."/>
            <person name="Doyle J.J."/>
            <person name="Dudez A.M."/>
            <person name="Farmer A.D."/>
            <person name="Fouteau S."/>
            <person name="Franken C."/>
            <person name="Gibelin C."/>
            <person name="Gish J."/>
            <person name="Goldstein S."/>
            <person name="Gonzalez A.J."/>
            <person name="Green P.J."/>
            <person name="Hallab A."/>
            <person name="Hartog M."/>
            <person name="Hua A."/>
            <person name="Humphray S.J."/>
            <person name="Jeong D.H."/>
            <person name="Jing Y."/>
            <person name="Jocker A."/>
            <person name="Kenton S.M."/>
            <person name="Kim D.J."/>
            <person name="Klee K."/>
            <person name="Lai H."/>
            <person name="Lang C."/>
            <person name="Lin S."/>
            <person name="Macmil S.L."/>
            <person name="Magdelenat G."/>
            <person name="Matthews L."/>
            <person name="McCorrison J."/>
            <person name="Monaghan E.L."/>
            <person name="Mun J.H."/>
            <person name="Najar F.Z."/>
            <person name="Nicholson C."/>
            <person name="Noirot C."/>
            <person name="O'Bleness M."/>
            <person name="Paule C.R."/>
            <person name="Poulain J."/>
            <person name="Prion F."/>
            <person name="Qin B."/>
            <person name="Qu C."/>
            <person name="Retzel E.F."/>
            <person name="Riddle C."/>
            <person name="Sallet E."/>
            <person name="Samain S."/>
            <person name="Samson N."/>
            <person name="Sanders I."/>
            <person name="Saurat O."/>
            <person name="Scarpelli C."/>
            <person name="Schiex T."/>
            <person name="Segurens B."/>
            <person name="Severin A.J."/>
            <person name="Sherrier D.J."/>
            <person name="Shi R."/>
            <person name="Sims S."/>
            <person name="Singer S.R."/>
            <person name="Sinharoy S."/>
            <person name="Sterck L."/>
            <person name="Viollet A."/>
            <person name="Wang B.B."/>
            <person name="Wang K."/>
            <person name="Wang M."/>
            <person name="Wang X."/>
            <person name="Warfsmann J."/>
            <person name="Weissenbach J."/>
            <person name="White D.D."/>
            <person name="White J.D."/>
            <person name="Wiley G.B."/>
            <person name="Wincker P."/>
            <person name="Xing Y."/>
            <person name="Yang L."/>
            <person name="Yao Z."/>
            <person name="Ying F."/>
            <person name="Zhai J."/>
            <person name="Zhou L."/>
            <person name="Zuber A."/>
            <person name="Denarie J."/>
            <person name="Dixon R.A."/>
            <person name="May G.D."/>
            <person name="Schwartz D.C."/>
            <person name="Rogers J."/>
            <person name="Quetier F."/>
            <person name="Town C.D."/>
            <person name="Roe B.A."/>
        </authorList>
    </citation>
    <scope>NUCLEOTIDE SEQUENCE [LARGE SCALE GENOMIC DNA]</scope>
    <source>
        <strain evidence="3">A17</strain>
        <strain evidence="4 5">cv. Jemalong A17</strain>
    </source>
</reference>
<name>G7KME2_MEDTR</name>
<evidence type="ECO:0000313" key="3">
    <source>
        <dbReference type="EMBL" id="AES75745.1"/>
    </source>
</evidence>
<organism evidence="3 5">
    <name type="scientific">Medicago truncatula</name>
    <name type="common">Barrel medic</name>
    <name type="synonym">Medicago tribuloides</name>
    <dbReference type="NCBI Taxonomy" id="3880"/>
    <lineage>
        <taxon>Eukaryota</taxon>
        <taxon>Viridiplantae</taxon>
        <taxon>Streptophyta</taxon>
        <taxon>Embryophyta</taxon>
        <taxon>Tracheophyta</taxon>
        <taxon>Spermatophyta</taxon>
        <taxon>Magnoliopsida</taxon>
        <taxon>eudicotyledons</taxon>
        <taxon>Gunneridae</taxon>
        <taxon>Pentapetalae</taxon>
        <taxon>rosids</taxon>
        <taxon>fabids</taxon>
        <taxon>Fabales</taxon>
        <taxon>Fabaceae</taxon>
        <taxon>Papilionoideae</taxon>
        <taxon>50 kb inversion clade</taxon>
        <taxon>NPAAA clade</taxon>
        <taxon>Hologalegina</taxon>
        <taxon>IRL clade</taxon>
        <taxon>Trifolieae</taxon>
        <taxon>Medicago</taxon>
    </lineage>
</organism>
<evidence type="ECO:0000313" key="4">
    <source>
        <dbReference type="EnsemblPlants" id="AES75745"/>
    </source>
</evidence>
<dbReference type="EMBL" id="CM001222">
    <property type="protein sequence ID" value="AES75745.1"/>
    <property type="molecule type" value="Genomic_DNA"/>
</dbReference>
<sequence length="474" mass="54570">MHKLFPCIHRRVRQIKNFVNITGMKKTKSYKFKEVDLVSLRELALKVKNQTGFRLRYGGLLTILRTNVEEKLVHTLVQFYDPSFRSEGTPFTGPGPSLTPLVIAKDLYLKTSDVSDHLITKSHIRGFTSKYLLEKANLKTTCQDTLEAILAFLIYGLILFPNLDNFVDMNAIEIFHSKNPVPTLLADTYHAIHDRTLKGRGYILCCLPLLYRWFISHLPSSFHDNSENWSYSQRMMALTPNEVVWLTPSAHVKEIITGCGEFLNVPLLGTRGGINYNPELAMRQFGFPMKAKPINLATSPEFFYYSNAPTGQREAFIDAWSKMRRKSVKHFGVRSGIDYEAYTQWVIDRAEEIGMPYPAMRYVSTSVPSMPLPLPPATQEMYQEHLAIKSREKQMWKARYSEAENLIMTLDGKDKQKTHENLMLKKELAKVRRELEDKDELLMRDSKRARGRHDRYGGSDSKSESEDYPTSSYA</sequence>
<dbReference type="PANTHER" id="PTHR48201">
    <property type="entry name" value="PROTEIN, PUTATIVE-RELATED"/>
    <property type="match status" value="1"/>
</dbReference>
<dbReference type="PANTHER" id="PTHR48201:SF12">
    <property type="entry name" value="AMINOTRANSFERASE-LIKE PLANT MOBILE DOMAIN-CONTAINING PROTEIN"/>
    <property type="match status" value="1"/>
</dbReference>
<dbReference type="OMA" id="RINYNIT"/>
<dbReference type="Pfam" id="PF24924">
    <property type="entry name" value="DUF7745"/>
    <property type="match status" value="2"/>
</dbReference>
<feature type="compositionally biased region" description="Basic and acidic residues" evidence="1">
    <location>
        <begin position="435"/>
        <end position="465"/>
    </location>
</feature>
<protein>
    <recommendedName>
        <fullName evidence="2">DUF7745 domain-containing protein</fullName>
    </recommendedName>
</protein>
<dbReference type="HOGENOM" id="CLU_034345_0_0_1"/>
<reference evidence="4" key="3">
    <citation type="submission" date="2015-04" db="UniProtKB">
        <authorList>
            <consortium name="EnsemblPlants"/>
        </authorList>
    </citation>
    <scope>IDENTIFICATION</scope>
    <source>
        <strain evidence="4">cv. Jemalong A17</strain>
    </source>
</reference>
<feature type="domain" description="DUF7745" evidence="2">
    <location>
        <begin position="40"/>
        <end position="85"/>
    </location>
</feature>
<proteinExistence type="predicted"/>
<reference evidence="3 5" key="2">
    <citation type="journal article" date="2014" name="BMC Genomics">
        <title>An improved genome release (version Mt4.0) for the model legume Medicago truncatula.</title>
        <authorList>
            <person name="Tang H."/>
            <person name="Krishnakumar V."/>
            <person name="Bidwell S."/>
            <person name="Rosen B."/>
            <person name="Chan A."/>
            <person name="Zhou S."/>
            <person name="Gentzbittel L."/>
            <person name="Childs K.L."/>
            <person name="Yandell M."/>
            <person name="Gundlach H."/>
            <person name="Mayer K.F."/>
            <person name="Schwartz D.C."/>
            <person name="Town C.D."/>
        </authorList>
    </citation>
    <scope>GENOME REANNOTATION</scope>
    <source>
        <strain evidence="4 5">cv. Jemalong A17</strain>
    </source>
</reference>
<feature type="domain" description="DUF7745" evidence="2">
    <location>
        <begin position="89"/>
        <end position="350"/>
    </location>
</feature>
<keyword evidence="5" id="KW-1185">Reference proteome</keyword>
<dbReference type="PaxDb" id="3880-AES75745"/>
<dbReference type="Proteomes" id="UP000002051">
    <property type="component" value="Chromosome 6"/>
</dbReference>
<dbReference type="EnsemblPlants" id="AES75745">
    <property type="protein sequence ID" value="AES75745"/>
    <property type="gene ID" value="MTR_6g057540"/>
</dbReference>
<feature type="region of interest" description="Disordered" evidence="1">
    <location>
        <begin position="435"/>
        <end position="474"/>
    </location>
</feature>
<dbReference type="InterPro" id="IPR056647">
    <property type="entry name" value="DUF7745"/>
</dbReference>
<evidence type="ECO:0000259" key="2">
    <source>
        <dbReference type="Pfam" id="PF24924"/>
    </source>
</evidence>
<evidence type="ECO:0000256" key="1">
    <source>
        <dbReference type="SAM" id="MobiDB-lite"/>
    </source>
</evidence>